<dbReference type="AlphaFoldDB" id="G0U8Z0"/>
<name>G0U8Z0_TRYVY</name>
<sequence>MAALRGIRSRQQVDKFCAVGCEVLNEQSWVSCSEWMRVLEKLESARCDGAILPSFKTLQANAVCEAARHYHTVHMKGASLVPLPMSLWEKWRVGLISFLEDFSAAEGKVEREKAQVEEFCRRLLGQWREQFVVVFWGSVSSATLRLESLITHVSLEAAPCSPEDADVGIGSSAVGDEEQASDGGPEESVDQCVVRVRRQYYRDLYNFERLAYETAHLFGFYPKVGEAERRWLLDKVMESDEEAAEVLIRRSFKRDVGVPSIDLVTGAMAEAYASLEVSERKEKIVLKKANETLHSNWCLTARELFDFEVSLIKEAESQDCICGAVQHSVPPINHKKELVDRLVDYLGQTPSTALFAFSSAVRHLLECDSFPPAVDLGCLNCLLTLLSKWFEWYLGARKKETIPPFTDSDLWKFVLVRHAELLKWVVSHYCSDGNKEWHMQAVEGARNVSFALIHCMEMYKAALFTRRTNSEAKRRRLSEVTHDVAEWLQRTVVNTLLGGIQQCCLAQEGPSCESGWLTDDYDLNPRPLPLIAVRVALARAQLLLLCGVRSLLMDARQLLLQAIQFGFKEMSLLAQNATTHLRADWAICMTSVLCAFRRTLQGSEKGEVAPHDVLVSLHRNYERLHSLSPISVIDIVSDSWMDFLSSCTDSFEVVDKARGNRFISVFDVTHARQGALGIQSTFVIADRQVAANTDRKRTRER</sequence>
<feature type="region of interest" description="Disordered" evidence="1">
    <location>
        <begin position="164"/>
        <end position="187"/>
    </location>
</feature>
<proteinExistence type="predicted"/>
<accession>G0U8Z0</accession>
<evidence type="ECO:0000313" key="2">
    <source>
        <dbReference type="EMBL" id="CCC54072.1"/>
    </source>
</evidence>
<gene>
    <name evidence="2" type="ORF">TVY486_1115560</name>
</gene>
<evidence type="ECO:0000256" key="1">
    <source>
        <dbReference type="SAM" id="MobiDB-lite"/>
    </source>
</evidence>
<dbReference type="EMBL" id="HE573027">
    <property type="protein sequence ID" value="CCC54072.1"/>
    <property type="molecule type" value="Genomic_DNA"/>
</dbReference>
<feature type="compositionally biased region" description="Acidic residues" evidence="1">
    <location>
        <begin position="175"/>
        <end position="187"/>
    </location>
</feature>
<organism evidence="2">
    <name type="scientific">Trypanosoma vivax (strain Y486)</name>
    <dbReference type="NCBI Taxonomy" id="1055687"/>
    <lineage>
        <taxon>Eukaryota</taxon>
        <taxon>Discoba</taxon>
        <taxon>Euglenozoa</taxon>
        <taxon>Kinetoplastea</taxon>
        <taxon>Metakinetoplastina</taxon>
        <taxon>Trypanosomatida</taxon>
        <taxon>Trypanosomatidae</taxon>
        <taxon>Trypanosoma</taxon>
        <taxon>Duttonella</taxon>
    </lineage>
</organism>
<protein>
    <submittedName>
        <fullName evidence="2">Uncharacterized protein</fullName>
    </submittedName>
</protein>
<dbReference type="VEuPathDB" id="TriTrypDB:TvY486_1115560"/>
<reference evidence="2" key="1">
    <citation type="journal article" date="2012" name="Proc. Natl. Acad. Sci. U.S.A.">
        <title>Antigenic diversity is generated by distinct evolutionary mechanisms in African trypanosome species.</title>
        <authorList>
            <person name="Jackson A.P."/>
            <person name="Berry A."/>
            <person name="Aslett M."/>
            <person name="Allison H.C."/>
            <person name="Burton P."/>
            <person name="Vavrova-Anderson J."/>
            <person name="Brown R."/>
            <person name="Browne H."/>
            <person name="Corton N."/>
            <person name="Hauser H."/>
            <person name="Gamble J."/>
            <person name="Gilderthorp R."/>
            <person name="Marcello L."/>
            <person name="McQuillan J."/>
            <person name="Otto T.D."/>
            <person name="Quail M.A."/>
            <person name="Sanders M.J."/>
            <person name="van Tonder A."/>
            <person name="Ginger M.L."/>
            <person name="Field M.C."/>
            <person name="Barry J.D."/>
            <person name="Hertz-Fowler C."/>
            <person name="Berriman M."/>
        </authorList>
    </citation>
    <scope>NUCLEOTIDE SEQUENCE</scope>
    <source>
        <strain evidence="2">Y486</strain>
    </source>
</reference>